<feature type="non-terminal residue" evidence="2">
    <location>
        <position position="58"/>
    </location>
</feature>
<dbReference type="Proteomes" id="UP001642484">
    <property type="component" value="Unassembled WGS sequence"/>
</dbReference>
<sequence length="58" mass="6577">RRRLPRGRGKSPSLREKRPGAAAEISTQRRRREENRCEGDYHRSGRALGVAGCNLQFG</sequence>
<reference evidence="2 3" key="1">
    <citation type="submission" date="2024-02" db="EMBL/GenBank/DDBJ databases">
        <authorList>
            <person name="Chen Y."/>
            <person name="Shah S."/>
            <person name="Dougan E. K."/>
            <person name="Thang M."/>
            <person name="Chan C."/>
        </authorList>
    </citation>
    <scope>NUCLEOTIDE SEQUENCE [LARGE SCALE GENOMIC DNA]</scope>
</reference>
<name>A0ABP0H7M2_9DINO</name>
<feature type="region of interest" description="Disordered" evidence="1">
    <location>
        <begin position="1"/>
        <end position="39"/>
    </location>
</feature>
<proteinExistence type="predicted"/>
<evidence type="ECO:0000256" key="1">
    <source>
        <dbReference type="SAM" id="MobiDB-lite"/>
    </source>
</evidence>
<comment type="caution">
    <text evidence="2">The sequence shown here is derived from an EMBL/GenBank/DDBJ whole genome shotgun (WGS) entry which is preliminary data.</text>
</comment>
<evidence type="ECO:0000313" key="2">
    <source>
        <dbReference type="EMBL" id="CAK8986055.1"/>
    </source>
</evidence>
<feature type="non-terminal residue" evidence="2">
    <location>
        <position position="1"/>
    </location>
</feature>
<dbReference type="EMBL" id="CAXAMN010000037">
    <property type="protein sequence ID" value="CAK8986055.1"/>
    <property type="molecule type" value="Genomic_DNA"/>
</dbReference>
<accession>A0ABP0H7M2</accession>
<organism evidence="2 3">
    <name type="scientific">Durusdinium trenchii</name>
    <dbReference type="NCBI Taxonomy" id="1381693"/>
    <lineage>
        <taxon>Eukaryota</taxon>
        <taxon>Sar</taxon>
        <taxon>Alveolata</taxon>
        <taxon>Dinophyceae</taxon>
        <taxon>Suessiales</taxon>
        <taxon>Symbiodiniaceae</taxon>
        <taxon>Durusdinium</taxon>
    </lineage>
</organism>
<gene>
    <name evidence="2" type="ORF">CCMP2556_LOCUS367</name>
</gene>
<protein>
    <submittedName>
        <fullName evidence="2">Uncharacterized protein</fullName>
    </submittedName>
</protein>
<keyword evidence="3" id="KW-1185">Reference proteome</keyword>
<evidence type="ECO:0000313" key="3">
    <source>
        <dbReference type="Proteomes" id="UP001642484"/>
    </source>
</evidence>